<reference evidence="1 2" key="1">
    <citation type="journal article" date="2022" name="Nat. Plants">
        <title>Genomes of leafy and leafless Platanthera orchids illuminate the evolution of mycoheterotrophy.</title>
        <authorList>
            <person name="Li M.H."/>
            <person name="Liu K.W."/>
            <person name="Li Z."/>
            <person name="Lu H.C."/>
            <person name="Ye Q.L."/>
            <person name="Zhang D."/>
            <person name="Wang J.Y."/>
            <person name="Li Y.F."/>
            <person name="Zhong Z.M."/>
            <person name="Liu X."/>
            <person name="Yu X."/>
            <person name="Liu D.K."/>
            <person name="Tu X.D."/>
            <person name="Liu B."/>
            <person name="Hao Y."/>
            <person name="Liao X.Y."/>
            <person name="Jiang Y.T."/>
            <person name="Sun W.H."/>
            <person name="Chen J."/>
            <person name="Chen Y.Q."/>
            <person name="Ai Y."/>
            <person name="Zhai J.W."/>
            <person name="Wu S.S."/>
            <person name="Zhou Z."/>
            <person name="Hsiao Y.Y."/>
            <person name="Wu W.L."/>
            <person name="Chen Y.Y."/>
            <person name="Lin Y.F."/>
            <person name="Hsu J.L."/>
            <person name="Li C.Y."/>
            <person name="Wang Z.W."/>
            <person name="Zhao X."/>
            <person name="Zhong W.Y."/>
            <person name="Ma X.K."/>
            <person name="Ma L."/>
            <person name="Huang J."/>
            <person name="Chen G.Z."/>
            <person name="Huang M.Z."/>
            <person name="Huang L."/>
            <person name="Peng D.H."/>
            <person name="Luo Y.B."/>
            <person name="Zou S.Q."/>
            <person name="Chen S.P."/>
            <person name="Lan S."/>
            <person name="Tsai W.C."/>
            <person name="Van de Peer Y."/>
            <person name="Liu Z.J."/>
        </authorList>
    </citation>
    <scope>NUCLEOTIDE SEQUENCE [LARGE SCALE GENOMIC DNA]</scope>
    <source>
        <strain evidence="1">Lor288</strain>
    </source>
</reference>
<dbReference type="Pfam" id="PF08576">
    <property type="entry name" value="DUF1764"/>
    <property type="match status" value="1"/>
</dbReference>
<accession>A0ABR2LTT3</accession>
<dbReference type="EMBL" id="JBBWWR010000015">
    <property type="protein sequence ID" value="KAK8950316.1"/>
    <property type="molecule type" value="Genomic_DNA"/>
</dbReference>
<dbReference type="InterPro" id="IPR013885">
    <property type="entry name" value="DUF1764_euk"/>
</dbReference>
<comment type="caution">
    <text evidence="1">The sequence shown here is derived from an EMBL/GenBank/DDBJ whole genome shotgun (WGS) entry which is preliminary data.</text>
</comment>
<proteinExistence type="predicted"/>
<organism evidence="1 2">
    <name type="scientific">Platanthera guangdongensis</name>
    <dbReference type="NCBI Taxonomy" id="2320717"/>
    <lineage>
        <taxon>Eukaryota</taxon>
        <taxon>Viridiplantae</taxon>
        <taxon>Streptophyta</taxon>
        <taxon>Embryophyta</taxon>
        <taxon>Tracheophyta</taxon>
        <taxon>Spermatophyta</taxon>
        <taxon>Magnoliopsida</taxon>
        <taxon>Liliopsida</taxon>
        <taxon>Asparagales</taxon>
        <taxon>Orchidaceae</taxon>
        <taxon>Orchidoideae</taxon>
        <taxon>Orchideae</taxon>
        <taxon>Orchidinae</taxon>
        <taxon>Platanthera</taxon>
    </lineage>
</organism>
<keyword evidence="2" id="KW-1185">Reference proteome</keyword>
<dbReference type="Proteomes" id="UP001412067">
    <property type="component" value="Unassembled WGS sequence"/>
</dbReference>
<dbReference type="PANTHER" id="PTHR34066:SF1">
    <property type="entry name" value="DUF1764 FAMILY PROTEIN"/>
    <property type="match status" value="1"/>
</dbReference>
<name>A0ABR2LTT3_9ASPA</name>
<dbReference type="PANTHER" id="PTHR34066">
    <property type="entry name" value="GROWTH FACTOR 2"/>
    <property type="match status" value="1"/>
</dbReference>
<protein>
    <submittedName>
        <fullName evidence="1">HUA2-like protein 2</fullName>
    </submittedName>
</protein>
<gene>
    <name evidence="1" type="ORF">KSP40_PGU001547</name>
</gene>
<evidence type="ECO:0000313" key="2">
    <source>
        <dbReference type="Proteomes" id="UP001412067"/>
    </source>
</evidence>
<sequence length="173" mass="20180">MFILPLCRQYYHVCYLLQLLQEMLHQRENRRQCCDYGSKGELFLSSQYDTTFRELEYGSEASLSISYSRRSPRTERPLNDLVREMEGMLVDEYRRTSLSPLWKVVSLIQGNAQLKRRWELENKGFLAGDMSENHSKRRRTADGFALYSTEELGIGNPDADSTSLCPFDCTCCF</sequence>
<evidence type="ECO:0000313" key="1">
    <source>
        <dbReference type="EMBL" id="KAK8950316.1"/>
    </source>
</evidence>